<dbReference type="SUPFAM" id="SSF50978">
    <property type="entry name" value="WD40 repeat-like"/>
    <property type="match status" value="1"/>
</dbReference>
<feature type="region of interest" description="Disordered" evidence="2">
    <location>
        <begin position="441"/>
        <end position="460"/>
    </location>
</feature>
<dbReference type="GeneID" id="36403879"/>
<feature type="domain" description="C2H2-type" evidence="3">
    <location>
        <begin position="96"/>
        <end position="119"/>
    </location>
</feature>
<dbReference type="InterPro" id="IPR015943">
    <property type="entry name" value="WD40/YVTN_repeat-like_dom_sf"/>
</dbReference>
<accession>A0A0P1ADB3</accession>
<organism evidence="4 5">
    <name type="scientific">Plasmopara halstedii</name>
    <name type="common">Downy mildew of sunflower</name>
    <dbReference type="NCBI Taxonomy" id="4781"/>
    <lineage>
        <taxon>Eukaryota</taxon>
        <taxon>Sar</taxon>
        <taxon>Stramenopiles</taxon>
        <taxon>Oomycota</taxon>
        <taxon>Peronosporomycetes</taxon>
        <taxon>Peronosporales</taxon>
        <taxon>Peronosporaceae</taxon>
        <taxon>Plasmopara</taxon>
    </lineage>
</organism>
<name>A0A0P1ADB3_PLAHL</name>
<keyword evidence="1" id="KW-0853">WD repeat</keyword>
<dbReference type="GO" id="GO:0000127">
    <property type="term" value="C:transcription factor TFIIIC complex"/>
    <property type="evidence" value="ECO:0007669"/>
    <property type="project" value="InterPro"/>
</dbReference>
<dbReference type="Proteomes" id="UP000054928">
    <property type="component" value="Unassembled WGS sequence"/>
</dbReference>
<dbReference type="PANTHER" id="PTHR15496">
    <property type="entry name" value="GENERAL TRANSCRIPTION FACTOR 3C POLYPEPTIDE 4 FAMILY"/>
    <property type="match status" value="1"/>
</dbReference>
<dbReference type="InterPro" id="IPR013087">
    <property type="entry name" value="Znf_C2H2_type"/>
</dbReference>
<dbReference type="InterPro" id="IPR036322">
    <property type="entry name" value="WD40_repeat_dom_sf"/>
</dbReference>
<feature type="repeat" description="WD" evidence="1">
    <location>
        <begin position="851"/>
        <end position="883"/>
    </location>
</feature>
<dbReference type="PANTHER" id="PTHR15496:SF2">
    <property type="entry name" value="GENERAL TRANSCRIPTION FACTOR 3C POLYPEPTIDE 4"/>
    <property type="match status" value="1"/>
</dbReference>
<dbReference type="SMART" id="SM00320">
    <property type="entry name" value="WD40"/>
    <property type="match status" value="1"/>
</dbReference>
<dbReference type="InterPro" id="IPR024764">
    <property type="entry name" value="TFIIIC_Znf"/>
</dbReference>
<evidence type="ECO:0000256" key="2">
    <source>
        <dbReference type="SAM" id="MobiDB-lite"/>
    </source>
</evidence>
<dbReference type="GO" id="GO:0006384">
    <property type="term" value="P:transcription initiation at RNA polymerase III promoter"/>
    <property type="evidence" value="ECO:0007669"/>
    <property type="project" value="InterPro"/>
</dbReference>
<dbReference type="Pfam" id="PF12657">
    <property type="entry name" value="TFIIIC_delta"/>
    <property type="match status" value="1"/>
</dbReference>
<dbReference type="InterPro" id="IPR024761">
    <property type="entry name" value="TFIIIC_delta_N"/>
</dbReference>
<dbReference type="Pfam" id="PF12660">
    <property type="entry name" value="zf-TFIIIC"/>
    <property type="match status" value="1"/>
</dbReference>
<reference evidence="5" key="1">
    <citation type="submission" date="2014-09" db="EMBL/GenBank/DDBJ databases">
        <authorList>
            <person name="Sharma Rahul"/>
            <person name="Thines Marco"/>
        </authorList>
    </citation>
    <scope>NUCLEOTIDE SEQUENCE [LARGE SCALE GENOMIC DNA]</scope>
</reference>
<dbReference type="PROSITE" id="PS50294">
    <property type="entry name" value="WD_REPEATS_REGION"/>
    <property type="match status" value="1"/>
</dbReference>
<dbReference type="InterPro" id="IPR001680">
    <property type="entry name" value="WD40_rpt"/>
</dbReference>
<protein>
    <submittedName>
        <fullName evidence="4">Zinc finger, C2H2</fullName>
    </submittedName>
</protein>
<dbReference type="OMA" id="PNDAQIS"/>
<evidence type="ECO:0000259" key="3">
    <source>
        <dbReference type="PROSITE" id="PS00028"/>
    </source>
</evidence>
<proteinExistence type="predicted"/>
<evidence type="ECO:0000313" key="4">
    <source>
        <dbReference type="EMBL" id="CEG38770.1"/>
    </source>
</evidence>
<feature type="region of interest" description="Disordered" evidence="2">
    <location>
        <begin position="378"/>
        <end position="422"/>
    </location>
</feature>
<dbReference type="GO" id="GO:0004402">
    <property type="term" value="F:histone acetyltransferase activity"/>
    <property type="evidence" value="ECO:0007669"/>
    <property type="project" value="InterPro"/>
</dbReference>
<dbReference type="RefSeq" id="XP_024575139.1">
    <property type="nucleotide sequence ID" value="XM_024724242.1"/>
</dbReference>
<feature type="compositionally biased region" description="Basic and acidic residues" evidence="2">
    <location>
        <begin position="404"/>
        <end position="418"/>
    </location>
</feature>
<evidence type="ECO:0000256" key="1">
    <source>
        <dbReference type="PROSITE-ProRule" id="PRU00221"/>
    </source>
</evidence>
<dbReference type="EMBL" id="CCYD01000322">
    <property type="protein sequence ID" value="CEG38770.1"/>
    <property type="molecule type" value="Genomic_DNA"/>
</dbReference>
<sequence length="1296" mass="144431">MTLLHPQTVENLIHLATKNRHVHADRPSCHFVVKRLQRLKRRRSSHGLKVDASDPLQKLQDMDEDFHVGKNMSALCVCWSCQYLRQWSTSLQPYRCNFKLCMIEFESFIDMYEHQLEIHGCLNPKTNRVVNDTFHQQQGTLAFPPATVYAAQQFMVPSRPPTPWKSTSELDDEAKIVRDKLWTNNPDRYGIPYRLFKAGYQLVKRNGWKEMQRQFQIAMEHYYSGLRFLASSRGFRDGCPSIERGRNWLTSTDREDICSLFPFGVNDKVDVEPEFVLIDTKHDQEMQERIIVLSDDSEDEIVVVNANKKKKKKIERGNCDVKSKVLTGGKFSLLKNRKLVNTDSDARDVEPENGKGDKENTLNKHDVVDLQSDDNAAFKSRRCDDSETDSNFGLDVSRPAYVDNSDRSSESDDEERHSLKATPKSLNMIISVSDKVPAVKPLPTDVESRERIPGTPLIPGGAAWSEDGRLAVVSDSSILVATFRSRELEMYQPYGPAVSKDFVFLPKTPINEHVPVAIPRVIKSLDAGLPQLSTTYLLLNESDRHQHNPKELSLSKNAGAAFIAAEWGPRGSAPNNSCALLALTASSRLSLHFPSSFHMNWSEVAVLSENLFTFFQRHCFRLGPSHDNRSTTIPPSTAMATPRGDKKIRTRKMDDTVGSVAVNSIAEYTHQCALLSTLTMAWSPFMVTVDKQVTTSLIALSGRKVSTIWAYMYRSFVEDHESEPFLSTAPIAWIDTDKYGWVSTSAWQKMHQYGTAFKTQKELGLALGTSEGSVLIVKVPVTENVPNDSPQELTIERVIVAPSSQPIYGLCMGSHWTFSDSPTNDLIVASGSTISVWNLKKKKQTQPNVKWNAHEGNITGLDIDYFGDAITSAAVDGTIKVWSKTGQLVYSSDAVPPKSEIEDSGCTTTTTAANSGKYPVFGLALSPSSALLACLFVVPPASRPNRKSQADVSYSRVSSSLEYIPLPWVKNCDQMIEMVCRILNESQSVSNFMDVAWLCYNDNAAIMSCNGSSSLDIPSVLNKFTNDTDNSNVLAPQPIYLHLCQELEKIYDESTSTAKQNMCLPIPLYLQASVLLRSAVTPADHLVAAHNLALVKLRRTLGVYWATRCLTALVAAATKKNKVLSDHLNGSPPEIISALIMADFLSVQDPLTSCHETLVTQIYTQLDSPDHAAVWIAYVKAKANEQTADEIKPAVPIPPSRETCFICQKSVPFGELEILCASRHILERCFLSFRCISAMEVWKCMGCGASASEFDTSGGTTPFFLLDSNDHDDEAAASRTKVICRLCGSYCRFLRY</sequence>
<keyword evidence="5" id="KW-1185">Reference proteome</keyword>
<dbReference type="PROSITE" id="PS00028">
    <property type="entry name" value="ZINC_FINGER_C2H2_1"/>
    <property type="match status" value="1"/>
</dbReference>
<evidence type="ECO:0000313" key="5">
    <source>
        <dbReference type="Proteomes" id="UP000054928"/>
    </source>
</evidence>
<feature type="region of interest" description="Disordered" evidence="2">
    <location>
        <begin position="342"/>
        <end position="365"/>
    </location>
</feature>
<dbReference type="PROSITE" id="PS50082">
    <property type="entry name" value="WD_REPEATS_2"/>
    <property type="match status" value="1"/>
</dbReference>
<dbReference type="InterPro" id="IPR044230">
    <property type="entry name" value="GTF3C4"/>
</dbReference>
<dbReference type="OrthoDB" id="6021743at2759"/>
<dbReference type="Gene3D" id="2.130.10.10">
    <property type="entry name" value="YVTN repeat-like/Quinoprotein amine dehydrogenase"/>
    <property type="match status" value="1"/>
</dbReference>
<feature type="compositionally biased region" description="Basic and acidic residues" evidence="2">
    <location>
        <begin position="344"/>
        <end position="365"/>
    </location>
</feature>